<dbReference type="AlphaFoldDB" id="A0A834SZ50"/>
<proteinExistence type="predicted"/>
<protein>
    <submittedName>
        <fullName evidence="1">Uncharacterized protein</fullName>
    </submittedName>
</protein>
<sequence length="65" mass="7281">MRPDRTWILRRKEPSGRGYLNWTIHGEKASGGEGSAFNDANNEEDTGNSYVDMVVNAARGRLIRS</sequence>
<name>A0A834SZ50_9FABA</name>
<keyword evidence="2" id="KW-1185">Reference proteome</keyword>
<organism evidence="1 2">
    <name type="scientific">Senna tora</name>
    <dbReference type="NCBI Taxonomy" id="362788"/>
    <lineage>
        <taxon>Eukaryota</taxon>
        <taxon>Viridiplantae</taxon>
        <taxon>Streptophyta</taxon>
        <taxon>Embryophyta</taxon>
        <taxon>Tracheophyta</taxon>
        <taxon>Spermatophyta</taxon>
        <taxon>Magnoliopsida</taxon>
        <taxon>eudicotyledons</taxon>
        <taxon>Gunneridae</taxon>
        <taxon>Pentapetalae</taxon>
        <taxon>rosids</taxon>
        <taxon>fabids</taxon>
        <taxon>Fabales</taxon>
        <taxon>Fabaceae</taxon>
        <taxon>Caesalpinioideae</taxon>
        <taxon>Cassia clade</taxon>
        <taxon>Senna</taxon>
    </lineage>
</organism>
<dbReference type="Proteomes" id="UP000634136">
    <property type="component" value="Unassembled WGS sequence"/>
</dbReference>
<dbReference type="EMBL" id="JAAIUW010000010">
    <property type="protein sequence ID" value="KAF7811962.1"/>
    <property type="molecule type" value="Genomic_DNA"/>
</dbReference>
<reference evidence="1" key="1">
    <citation type="submission" date="2020-09" db="EMBL/GenBank/DDBJ databases">
        <title>Genome-Enabled Discovery of Anthraquinone Biosynthesis in Senna tora.</title>
        <authorList>
            <person name="Kang S.-H."/>
            <person name="Pandey R.P."/>
            <person name="Lee C.-M."/>
            <person name="Sim J.-S."/>
            <person name="Jeong J.-T."/>
            <person name="Choi B.-S."/>
            <person name="Jung M."/>
            <person name="Ginzburg D."/>
            <person name="Zhao K."/>
            <person name="Won S.Y."/>
            <person name="Oh T.-J."/>
            <person name="Yu Y."/>
            <person name="Kim N.-H."/>
            <person name="Lee O.R."/>
            <person name="Lee T.-H."/>
            <person name="Bashyal P."/>
            <person name="Kim T.-S."/>
            <person name="Lee W.-H."/>
            <person name="Kawkins C."/>
            <person name="Kim C.-K."/>
            <person name="Kim J.S."/>
            <person name="Ahn B.O."/>
            <person name="Rhee S.Y."/>
            <person name="Sohng J.K."/>
        </authorList>
    </citation>
    <scope>NUCLEOTIDE SEQUENCE</scope>
    <source>
        <tissue evidence="1">Leaf</tissue>
    </source>
</reference>
<evidence type="ECO:0000313" key="2">
    <source>
        <dbReference type="Proteomes" id="UP000634136"/>
    </source>
</evidence>
<dbReference type="OrthoDB" id="1917820at2759"/>
<comment type="caution">
    <text evidence="1">The sequence shown here is derived from an EMBL/GenBank/DDBJ whole genome shotgun (WGS) entry which is preliminary data.</text>
</comment>
<accession>A0A834SZ50</accession>
<evidence type="ECO:0000313" key="1">
    <source>
        <dbReference type="EMBL" id="KAF7811962.1"/>
    </source>
</evidence>
<gene>
    <name evidence="1" type="ORF">G2W53_032938</name>
</gene>